<reference evidence="1" key="1">
    <citation type="submission" date="2022-12" db="EMBL/GenBank/DDBJ databases">
        <title>Bacterial isolates from different developmental stages of Nematostella vectensis.</title>
        <authorList>
            <person name="Fraune S."/>
        </authorList>
    </citation>
    <scope>NUCLEOTIDE SEQUENCE</scope>
    <source>
        <strain evidence="1">G21632-S1</strain>
    </source>
</reference>
<feature type="non-terminal residue" evidence="1">
    <location>
        <position position="86"/>
    </location>
</feature>
<evidence type="ECO:0000313" key="2">
    <source>
        <dbReference type="Proteomes" id="UP001083770"/>
    </source>
</evidence>
<comment type="caution">
    <text evidence="1">The sequence shown here is derived from an EMBL/GenBank/DDBJ whole genome shotgun (WGS) entry which is preliminary data.</text>
</comment>
<protein>
    <submittedName>
        <fullName evidence="1">Uncharacterized protein</fullName>
    </submittedName>
</protein>
<gene>
    <name evidence="1" type="ORF">O4G74_16175</name>
</gene>
<accession>A0ABT4M1D9</accession>
<evidence type="ECO:0000313" key="1">
    <source>
        <dbReference type="EMBL" id="MCZ4299598.1"/>
    </source>
</evidence>
<dbReference type="Proteomes" id="UP001083770">
    <property type="component" value="Unassembled WGS sequence"/>
</dbReference>
<dbReference type="EMBL" id="JAPWGW010000061">
    <property type="protein sequence ID" value="MCZ4299598.1"/>
    <property type="molecule type" value="Genomic_DNA"/>
</dbReference>
<organism evidence="1 2">
    <name type="scientific">Henriciella marina</name>
    <dbReference type="NCBI Taxonomy" id="453851"/>
    <lineage>
        <taxon>Bacteria</taxon>
        <taxon>Pseudomonadati</taxon>
        <taxon>Pseudomonadota</taxon>
        <taxon>Alphaproteobacteria</taxon>
        <taxon>Hyphomonadales</taxon>
        <taxon>Hyphomonadaceae</taxon>
        <taxon>Henriciella</taxon>
    </lineage>
</organism>
<sequence length="86" mass="9478">IVIGGTFLVTTTSFTFDEIVRAQKTMVKAAIYHSEMPSNAAMQVLFLADQARRNSILSLQKHLVDIKNSAFLHRATGMLVDGITPE</sequence>
<keyword evidence="2" id="KW-1185">Reference proteome</keyword>
<proteinExistence type="predicted"/>
<name>A0ABT4M1D9_9PROT</name>
<feature type="non-terminal residue" evidence="1">
    <location>
        <position position="1"/>
    </location>
</feature>